<dbReference type="PRINTS" id="PR00598">
    <property type="entry name" value="HTHMARR"/>
</dbReference>
<evidence type="ECO:0000313" key="3">
    <source>
        <dbReference type="Proteomes" id="UP001165395"/>
    </source>
</evidence>
<protein>
    <submittedName>
        <fullName evidence="2">MarR family transcriptional regulator</fullName>
    </submittedName>
</protein>
<name>A0ABS8DAA6_9NEIS</name>
<dbReference type="PROSITE" id="PS50995">
    <property type="entry name" value="HTH_MARR_2"/>
    <property type="match status" value="1"/>
</dbReference>
<dbReference type="PANTHER" id="PTHR33164:SF43">
    <property type="entry name" value="HTH-TYPE TRANSCRIPTIONAL REPRESSOR YETL"/>
    <property type="match status" value="1"/>
</dbReference>
<comment type="caution">
    <text evidence="2">The sequence shown here is derived from an EMBL/GenBank/DDBJ whole genome shotgun (WGS) entry which is preliminary data.</text>
</comment>
<reference evidence="2" key="1">
    <citation type="submission" date="2021-10" db="EMBL/GenBank/DDBJ databases">
        <title>The complete genome sequence of Leeia sp. TBRC 13508.</title>
        <authorList>
            <person name="Charoenyingcharoen P."/>
            <person name="Yukphan P."/>
        </authorList>
    </citation>
    <scope>NUCLEOTIDE SEQUENCE</scope>
    <source>
        <strain evidence="2">TBRC 13508</strain>
    </source>
</reference>
<dbReference type="SUPFAM" id="SSF46785">
    <property type="entry name" value="Winged helix' DNA-binding domain"/>
    <property type="match status" value="1"/>
</dbReference>
<keyword evidence="3" id="KW-1185">Reference proteome</keyword>
<dbReference type="InterPro" id="IPR000835">
    <property type="entry name" value="HTH_MarR-typ"/>
</dbReference>
<dbReference type="InterPro" id="IPR036390">
    <property type="entry name" value="WH_DNA-bd_sf"/>
</dbReference>
<dbReference type="Pfam" id="PF01047">
    <property type="entry name" value="MarR"/>
    <property type="match status" value="1"/>
</dbReference>
<sequence>MAQEKKQVEQHELGERCMDHIHSIMHLYRSKQYALLKDQAFELSHMEFKALNYFWYHPNTTQKDLVKHSGRDKSQLARLITGLKDKGLVLTTTDPEDRRVVRISLSPEGEQIHEEVKQLGKSLSMQAVAGLSVQESQTLQQLLSKIRSNLTD</sequence>
<dbReference type="SMART" id="SM00347">
    <property type="entry name" value="HTH_MARR"/>
    <property type="match status" value="1"/>
</dbReference>
<evidence type="ECO:0000313" key="2">
    <source>
        <dbReference type="EMBL" id="MCB6184856.1"/>
    </source>
</evidence>
<feature type="domain" description="HTH marR-type" evidence="1">
    <location>
        <begin position="1"/>
        <end position="148"/>
    </location>
</feature>
<dbReference type="InterPro" id="IPR039422">
    <property type="entry name" value="MarR/SlyA-like"/>
</dbReference>
<dbReference type="Gene3D" id="1.10.10.10">
    <property type="entry name" value="Winged helix-like DNA-binding domain superfamily/Winged helix DNA-binding domain"/>
    <property type="match status" value="1"/>
</dbReference>
<dbReference type="PANTHER" id="PTHR33164">
    <property type="entry name" value="TRANSCRIPTIONAL REGULATOR, MARR FAMILY"/>
    <property type="match status" value="1"/>
</dbReference>
<dbReference type="Proteomes" id="UP001165395">
    <property type="component" value="Unassembled WGS sequence"/>
</dbReference>
<dbReference type="EMBL" id="JAJBZT010000010">
    <property type="protein sequence ID" value="MCB6184856.1"/>
    <property type="molecule type" value="Genomic_DNA"/>
</dbReference>
<organism evidence="2 3">
    <name type="scientific">Leeia speluncae</name>
    <dbReference type="NCBI Taxonomy" id="2884804"/>
    <lineage>
        <taxon>Bacteria</taxon>
        <taxon>Pseudomonadati</taxon>
        <taxon>Pseudomonadota</taxon>
        <taxon>Betaproteobacteria</taxon>
        <taxon>Neisseriales</taxon>
        <taxon>Leeiaceae</taxon>
        <taxon>Leeia</taxon>
    </lineage>
</organism>
<dbReference type="RefSeq" id="WP_227181676.1">
    <property type="nucleotide sequence ID" value="NZ_JAJBZT010000010.1"/>
</dbReference>
<accession>A0ABS8DAA6</accession>
<dbReference type="InterPro" id="IPR036388">
    <property type="entry name" value="WH-like_DNA-bd_sf"/>
</dbReference>
<evidence type="ECO:0000259" key="1">
    <source>
        <dbReference type="PROSITE" id="PS50995"/>
    </source>
</evidence>
<gene>
    <name evidence="2" type="ORF">LIN78_15010</name>
</gene>
<proteinExistence type="predicted"/>